<evidence type="ECO:0000256" key="4">
    <source>
        <dbReference type="ARBA" id="ARBA00022989"/>
    </source>
</evidence>
<evidence type="ECO:0000313" key="8">
    <source>
        <dbReference type="Proteomes" id="UP001461498"/>
    </source>
</evidence>
<comment type="caution">
    <text evidence="7">The sequence shown here is derived from an EMBL/GenBank/DDBJ whole genome shotgun (WGS) entry which is preliminary data.</text>
</comment>
<dbReference type="Proteomes" id="UP001461498">
    <property type="component" value="Unassembled WGS sequence"/>
</dbReference>
<gene>
    <name evidence="7" type="ORF">O3M35_010097</name>
</gene>
<comment type="caution">
    <text evidence="6">Lacks conserved residue(s) required for the propagation of feature annotation.</text>
</comment>
<comment type="function">
    <text evidence="6">Gustatory receptor which mediates acceptance or avoidance behavior, depending on its substrates.</text>
</comment>
<evidence type="ECO:0000256" key="5">
    <source>
        <dbReference type="ARBA" id="ARBA00023136"/>
    </source>
</evidence>
<evidence type="ECO:0000256" key="1">
    <source>
        <dbReference type="ARBA" id="ARBA00004651"/>
    </source>
</evidence>
<feature type="transmembrane region" description="Helical" evidence="6">
    <location>
        <begin position="12"/>
        <end position="32"/>
    </location>
</feature>
<keyword evidence="6" id="KW-0807">Transducer</keyword>
<keyword evidence="8" id="KW-1185">Reference proteome</keyword>
<keyword evidence="4 6" id="KW-1133">Transmembrane helix</keyword>
<sequence>MKQTKLVSNNCLYYKQFQPVIILLQIFGRLQLYSNKNGKFASSIISWRMLYCIVSYLLQTYLVLLPTAKRIRAITADDSNYDKLIFSLHVLTYLSIHFHLPFTFWVQSHQIADYINDWMKFQENWNKLYRKEMKLSLKSTSYSIVFVSIPSIVLFLIFENYSTLHDPWIYLLPHLCTLGSTMLIFCIWYCTCIELGRLSRIMISELSKNLEIRPNSNFLRNWRYLWIDLMSLTSSLGNSFSKIIISIMITYSATFLLGFFNSVTKLVINDTSFKTMGYASATSWSLCIMFLFCDAGHHATYNVSIYIPFLIY</sequence>
<accession>A0AAW1D5E1</accession>
<keyword evidence="2 6" id="KW-1003">Cell membrane</keyword>
<dbReference type="GO" id="GO:0007165">
    <property type="term" value="P:signal transduction"/>
    <property type="evidence" value="ECO:0007669"/>
    <property type="project" value="UniProtKB-KW"/>
</dbReference>
<keyword evidence="3 6" id="KW-0812">Transmembrane</keyword>
<dbReference type="GO" id="GO:0050909">
    <property type="term" value="P:sensory perception of taste"/>
    <property type="evidence" value="ECO:0007669"/>
    <property type="project" value="InterPro"/>
</dbReference>
<feature type="transmembrane region" description="Helical" evidence="6">
    <location>
        <begin position="140"/>
        <end position="158"/>
    </location>
</feature>
<dbReference type="GO" id="GO:0005886">
    <property type="term" value="C:plasma membrane"/>
    <property type="evidence" value="ECO:0007669"/>
    <property type="project" value="UniProtKB-SubCell"/>
</dbReference>
<dbReference type="AlphaFoldDB" id="A0AAW1D5E1"/>
<proteinExistence type="inferred from homology"/>
<keyword evidence="5 6" id="KW-0472">Membrane</keyword>
<comment type="similarity">
    <text evidence="6">Belongs to the insect chemoreceptor superfamily. Gustatory receptor (GR) family.</text>
</comment>
<protein>
    <recommendedName>
        <fullName evidence="6">Gustatory receptor</fullName>
    </recommendedName>
</protein>
<evidence type="ECO:0000256" key="3">
    <source>
        <dbReference type="ARBA" id="ARBA00022692"/>
    </source>
</evidence>
<organism evidence="7 8">
    <name type="scientific">Rhynocoris fuscipes</name>
    <dbReference type="NCBI Taxonomy" id="488301"/>
    <lineage>
        <taxon>Eukaryota</taxon>
        <taxon>Metazoa</taxon>
        <taxon>Ecdysozoa</taxon>
        <taxon>Arthropoda</taxon>
        <taxon>Hexapoda</taxon>
        <taxon>Insecta</taxon>
        <taxon>Pterygota</taxon>
        <taxon>Neoptera</taxon>
        <taxon>Paraneoptera</taxon>
        <taxon>Hemiptera</taxon>
        <taxon>Heteroptera</taxon>
        <taxon>Panheteroptera</taxon>
        <taxon>Cimicomorpha</taxon>
        <taxon>Reduviidae</taxon>
        <taxon>Harpactorinae</taxon>
        <taxon>Harpactorini</taxon>
        <taxon>Rhynocoris</taxon>
    </lineage>
</organism>
<dbReference type="EMBL" id="JAPXFL010000007">
    <property type="protein sequence ID" value="KAK9503565.1"/>
    <property type="molecule type" value="Genomic_DNA"/>
</dbReference>
<evidence type="ECO:0000256" key="6">
    <source>
        <dbReference type="RuleBase" id="RU363108"/>
    </source>
</evidence>
<evidence type="ECO:0000256" key="2">
    <source>
        <dbReference type="ARBA" id="ARBA00022475"/>
    </source>
</evidence>
<evidence type="ECO:0000313" key="7">
    <source>
        <dbReference type="EMBL" id="KAK9503565.1"/>
    </source>
</evidence>
<feature type="transmembrane region" description="Helical" evidence="6">
    <location>
        <begin position="170"/>
        <end position="190"/>
    </location>
</feature>
<dbReference type="Pfam" id="PF08395">
    <property type="entry name" value="7tm_7"/>
    <property type="match status" value="1"/>
</dbReference>
<keyword evidence="6" id="KW-0675">Receptor</keyword>
<feature type="transmembrane region" description="Helical" evidence="6">
    <location>
        <begin position="243"/>
        <end position="263"/>
    </location>
</feature>
<feature type="transmembrane region" description="Helical" evidence="6">
    <location>
        <begin position="44"/>
        <end position="64"/>
    </location>
</feature>
<name>A0AAW1D5E1_9HEMI</name>
<comment type="subcellular location">
    <subcellularLocation>
        <location evidence="1 6">Cell membrane</location>
        <topology evidence="1 6">Multi-pass membrane protein</topology>
    </subcellularLocation>
</comment>
<dbReference type="InterPro" id="IPR013604">
    <property type="entry name" value="7TM_chemorcpt"/>
</dbReference>
<feature type="transmembrane region" description="Helical" evidence="6">
    <location>
        <begin position="275"/>
        <end position="293"/>
    </location>
</feature>
<reference evidence="7 8" key="1">
    <citation type="submission" date="2022-12" db="EMBL/GenBank/DDBJ databases">
        <title>Chromosome-level genome assembly of true bugs.</title>
        <authorList>
            <person name="Ma L."/>
            <person name="Li H."/>
        </authorList>
    </citation>
    <scope>NUCLEOTIDE SEQUENCE [LARGE SCALE GENOMIC DNA]</scope>
    <source>
        <strain evidence="7">Lab_2022b</strain>
    </source>
</reference>